<keyword evidence="2" id="KW-0813">Transport</keyword>
<evidence type="ECO:0000256" key="2">
    <source>
        <dbReference type="ARBA" id="ARBA00022448"/>
    </source>
</evidence>
<proteinExistence type="predicted"/>
<feature type="transmembrane region" description="Helical" evidence="7">
    <location>
        <begin position="347"/>
        <end position="366"/>
    </location>
</feature>
<dbReference type="PROSITE" id="PS50850">
    <property type="entry name" value="MFS"/>
    <property type="match status" value="1"/>
</dbReference>
<evidence type="ECO:0000256" key="6">
    <source>
        <dbReference type="SAM" id="MobiDB-lite"/>
    </source>
</evidence>
<keyword evidence="10" id="KW-1185">Reference proteome</keyword>
<dbReference type="Pfam" id="PF07690">
    <property type="entry name" value="MFS_1"/>
    <property type="match status" value="1"/>
</dbReference>
<dbReference type="PANTHER" id="PTHR42718">
    <property type="entry name" value="MAJOR FACILITATOR SUPERFAMILY MULTIDRUG TRANSPORTER MFSC"/>
    <property type="match status" value="1"/>
</dbReference>
<dbReference type="SUPFAM" id="SSF103473">
    <property type="entry name" value="MFS general substrate transporter"/>
    <property type="match status" value="2"/>
</dbReference>
<dbReference type="GO" id="GO:0022857">
    <property type="term" value="F:transmembrane transporter activity"/>
    <property type="evidence" value="ECO:0007669"/>
    <property type="project" value="InterPro"/>
</dbReference>
<feature type="transmembrane region" description="Helical" evidence="7">
    <location>
        <begin position="372"/>
        <end position="399"/>
    </location>
</feature>
<evidence type="ECO:0000256" key="1">
    <source>
        <dbReference type="ARBA" id="ARBA00004141"/>
    </source>
</evidence>
<protein>
    <recommendedName>
        <fullName evidence="8">Major facilitator superfamily (MFS) profile domain-containing protein</fullName>
    </recommendedName>
</protein>
<evidence type="ECO:0000313" key="9">
    <source>
        <dbReference type="EMBL" id="KAF5365655.1"/>
    </source>
</evidence>
<evidence type="ECO:0000256" key="3">
    <source>
        <dbReference type="ARBA" id="ARBA00022692"/>
    </source>
</evidence>
<dbReference type="EMBL" id="JAACJM010000026">
    <property type="protein sequence ID" value="KAF5365655.1"/>
    <property type="molecule type" value="Genomic_DNA"/>
</dbReference>
<feature type="transmembrane region" description="Helical" evidence="7">
    <location>
        <begin position="166"/>
        <end position="190"/>
    </location>
</feature>
<keyword evidence="5 7" id="KW-0472">Membrane</keyword>
<evidence type="ECO:0000313" key="10">
    <source>
        <dbReference type="Proteomes" id="UP000559256"/>
    </source>
</evidence>
<feature type="transmembrane region" description="Helical" evidence="7">
    <location>
        <begin position="202"/>
        <end position="220"/>
    </location>
</feature>
<sequence length="507" mass="53822">MRMIMSLSPPSSHPHRLSPTNSMATATQANSAMDSTSTNDDASSWTTLKSVTLVLTCTLAMIVNLASSASVSVFLPVIGRDLGVREDSLQWTVSAFSLSSGCFLVFFGRLADLYGRKKAFLLGTSFLGAMSIGCGFAQNAVTLYILRGLQGLGPAAFLPACDLSRSAAFATFSAGAPIGGAIGTQFGALLAQNTRYTWRDPFFLFAALSFLCVLGGYLTIDKDEKSSDRMDKRVDWIGAFLVTAALALVIFTLGQGPIASHGWATPYIISLLVIGVVLLGLFVLWEHFLEQRPARYRAPLMKITLWSRDFVGLTPILTAIRMLPMTVTGIICNIVIVLLIGRVDVAIIIGLGSLFTSIGALLFALIHPTASYWAFGFPSTIVAVFGGDFVFAAGTLFVAKVCHENEQSLAGGLFQTLTQLGTAFGLAVSTIVHSSVTKNHASTGLSNAENAPLQAYQAAQWTAFGMALFCTLLAVVFLRGIGPVGLPPTDPPVQGEAPIEDAQKAQP</sequence>
<dbReference type="GO" id="GO:0016020">
    <property type="term" value="C:membrane"/>
    <property type="evidence" value="ECO:0007669"/>
    <property type="project" value="UniProtKB-SubCell"/>
</dbReference>
<organism evidence="9 10">
    <name type="scientific">Tetrapyrgos nigripes</name>
    <dbReference type="NCBI Taxonomy" id="182062"/>
    <lineage>
        <taxon>Eukaryota</taxon>
        <taxon>Fungi</taxon>
        <taxon>Dikarya</taxon>
        <taxon>Basidiomycota</taxon>
        <taxon>Agaricomycotina</taxon>
        <taxon>Agaricomycetes</taxon>
        <taxon>Agaricomycetidae</taxon>
        <taxon>Agaricales</taxon>
        <taxon>Marasmiineae</taxon>
        <taxon>Marasmiaceae</taxon>
        <taxon>Tetrapyrgos</taxon>
    </lineage>
</organism>
<dbReference type="InterPro" id="IPR036259">
    <property type="entry name" value="MFS_trans_sf"/>
</dbReference>
<dbReference type="PANTHER" id="PTHR42718:SF9">
    <property type="entry name" value="MAJOR FACILITATOR SUPERFAMILY MULTIDRUG TRANSPORTER MFSC"/>
    <property type="match status" value="1"/>
</dbReference>
<keyword evidence="3 7" id="KW-0812">Transmembrane</keyword>
<gene>
    <name evidence="9" type="ORF">D9758_003166</name>
</gene>
<feature type="transmembrane region" description="Helical" evidence="7">
    <location>
        <begin position="119"/>
        <end position="146"/>
    </location>
</feature>
<dbReference type="Gene3D" id="1.20.1250.20">
    <property type="entry name" value="MFS general substrate transporter like domains"/>
    <property type="match status" value="2"/>
</dbReference>
<dbReference type="OrthoDB" id="5086884at2759"/>
<dbReference type="InterPro" id="IPR020846">
    <property type="entry name" value="MFS_dom"/>
</dbReference>
<feature type="transmembrane region" description="Helical" evidence="7">
    <location>
        <begin position="316"/>
        <end position="340"/>
    </location>
</feature>
<evidence type="ECO:0000256" key="5">
    <source>
        <dbReference type="ARBA" id="ARBA00023136"/>
    </source>
</evidence>
<evidence type="ECO:0000256" key="4">
    <source>
        <dbReference type="ARBA" id="ARBA00022989"/>
    </source>
</evidence>
<name>A0A8H5GJ48_9AGAR</name>
<accession>A0A8H5GJ48</accession>
<dbReference type="AlphaFoldDB" id="A0A8H5GJ48"/>
<feature type="region of interest" description="Disordered" evidence="6">
    <location>
        <begin position="1"/>
        <end position="43"/>
    </location>
</feature>
<comment type="subcellular location">
    <subcellularLocation>
        <location evidence="1">Membrane</location>
        <topology evidence="1">Multi-pass membrane protein</topology>
    </subcellularLocation>
</comment>
<feature type="transmembrane region" description="Helical" evidence="7">
    <location>
        <begin position="53"/>
        <end position="77"/>
    </location>
</feature>
<feature type="transmembrane region" description="Helical" evidence="7">
    <location>
        <begin position="89"/>
        <end position="107"/>
    </location>
</feature>
<keyword evidence="4 7" id="KW-1133">Transmembrane helix</keyword>
<feature type="transmembrane region" description="Helical" evidence="7">
    <location>
        <begin position="458"/>
        <end position="478"/>
    </location>
</feature>
<comment type="caution">
    <text evidence="9">The sequence shown here is derived from an EMBL/GenBank/DDBJ whole genome shotgun (WGS) entry which is preliminary data.</text>
</comment>
<feature type="compositionally biased region" description="Low complexity" evidence="6">
    <location>
        <begin position="1"/>
        <end position="10"/>
    </location>
</feature>
<feature type="transmembrane region" description="Helical" evidence="7">
    <location>
        <begin position="236"/>
        <end position="254"/>
    </location>
</feature>
<dbReference type="InterPro" id="IPR011701">
    <property type="entry name" value="MFS"/>
</dbReference>
<feature type="transmembrane region" description="Helical" evidence="7">
    <location>
        <begin position="266"/>
        <end position="285"/>
    </location>
</feature>
<feature type="domain" description="Major facilitator superfamily (MFS) profile" evidence="8">
    <location>
        <begin position="53"/>
        <end position="486"/>
    </location>
</feature>
<reference evidence="9 10" key="1">
    <citation type="journal article" date="2020" name="ISME J.">
        <title>Uncovering the hidden diversity of litter-decomposition mechanisms in mushroom-forming fungi.</title>
        <authorList>
            <person name="Floudas D."/>
            <person name="Bentzer J."/>
            <person name="Ahren D."/>
            <person name="Johansson T."/>
            <person name="Persson P."/>
            <person name="Tunlid A."/>
        </authorList>
    </citation>
    <scope>NUCLEOTIDE SEQUENCE [LARGE SCALE GENOMIC DNA]</scope>
    <source>
        <strain evidence="9 10">CBS 291.85</strain>
    </source>
</reference>
<evidence type="ECO:0000259" key="8">
    <source>
        <dbReference type="PROSITE" id="PS50850"/>
    </source>
</evidence>
<evidence type="ECO:0000256" key="7">
    <source>
        <dbReference type="SAM" id="Phobius"/>
    </source>
</evidence>
<dbReference type="Proteomes" id="UP000559256">
    <property type="component" value="Unassembled WGS sequence"/>
</dbReference>
<feature type="compositionally biased region" description="Polar residues" evidence="6">
    <location>
        <begin position="20"/>
        <end position="43"/>
    </location>
</feature>